<reference evidence="3" key="1">
    <citation type="submission" date="2023-05" db="EMBL/GenBank/DDBJ databases">
        <authorList>
            <person name="Huff M."/>
        </authorList>
    </citation>
    <scope>NUCLEOTIDE SEQUENCE</scope>
</reference>
<organism evidence="3 4">
    <name type="scientific">Fraxinus pennsylvanica</name>
    <dbReference type="NCBI Taxonomy" id="56036"/>
    <lineage>
        <taxon>Eukaryota</taxon>
        <taxon>Viridiplantae</taxon>
        <taxon>Streptophyta</taxon>
        <taxon>Embryophyta</taxon>
        <taxon>Tracheophyta</taxon>
        <taxon>Spermatophyta</taxon>
        <taxon>Magnoliopsida</taxon>
        <taxon>eudicotyledons</taxon>
        <taxon>Gunneridae</taxon>
        <taxon>Pentapetalae</taxon>
        <taxon>asterids</taxon>
        <taxon>lamiids</taxon>
        <taxon>Lamiales</taxon>
        <taxon>Oleaceae</taxon>
        <taxon>Oleeae</taxon>
        <taxon>Fraxinus</taxon>
    </lineage>
</organism>
<dbReference type="Pfam" id="PF26168">
    <property type="entry name" value="Glyco_transf_N"/>
    <property type="match status" value="1"/>
</dbReference>
<evidence type="ECO:0000259" key="2">
    <source>
        <dbReference type="Pfam" id="PF26168"/>
    </source>
</evidence>
<accession>A0AAD2A4F1</accession>
<comment type="similarity">
    <text evidence="1">Belongs to the UDP-glycosyltransferase family.</text>
</comment>
<dbReference type="PANTHER" id="PTHR48044">
    <property type="entry name" value="GLYCOSYLTRANSFERASE"/>
    <property type="match status" value="1"/>
</dbReference>
<dbReference type="GO" id="GO:1901135">
    <property type="term" value="P:carbohydrate derivative metabolic process"/>
    <property type="evidence" value="ECO:0007669"/>
    <property type="project" value="UniProtKB-ARBA"/>
</dbReference>
<evidence type="ECO:0000313" key="4">
    <source>
        <dbReference type="Proteomes" id="UP000834106"/>
    </source>
</evidence>
<dbReference type="SUPFAM" id="SSF53756">
    <property type="entry name" value="UDP-Glycosyltransferase/glycogen phosphorylase"/>
    <property type="match status" value="1"/>
</dbReference>
<evidence type="ECO:0000313" key="3">
    <source>
        <dbReference type="EMBL" id="CAI9779496.1"/>
    </source>
</evidence>
<proteinExistence type="inferred from homology"/>
<dbReference type="InterPro" id="IPR058980">
    <property type="entry name" value="Glyco_transf_N"/>
</dbReference>
<protein>
    <recommendedName>
        <fullName evidence="2">Glycosyltransferase N-terminal domain-containing protein</fullName>
    </recommendedName>
</protein>
<keyword evidence="4" id="KW-1185">Reference proteome</keyword>
<dbReference type="PANTHER" id="PTHR48044:SF48">
    <property type="entry name" value="GLYCOSYLTRANSFERASE"/>
    <property type="match status" value="1"/>
</dbReference>
<dbReference type="Gene3D" id="3.40.50.2000">
    <property type="entry name" value="Glycogen Phosphorylase B"/>
    <property type="match status" value="1"/>
</dbReference>
<dbReference type="AlphaFoldDB" id="A0AAD2A4F1"/>
<sequence>MLPIKMEEKAQVAVIMVPFPAQGHLNQLLQLSCLISSYGIRVHYVGSTNHNRQAKLRINGLNPLDVAKIYFHDLPTPAFVSPPPNPNSSIKFPAHLQPSWTASLNLRQPVAEYLRDISSTMRKMYTSSHHGLPHSTCANRLLST</sequence>
<dbReference type="EMBL" id="OU503052">
    <property type="protein sequence ID" value="CAI9779496.1"/>
    <property type="molecule type" value="Genomic_DNA"/>
</dbReference>
<evidence type="ECO:0000256" key="1">
    <source>
        <dbReference type="ARBA" id="ARBA00009995"/>
    </source>
</evidence>
<dbReference type="Proteomes" id="UP000834106">
    <property type="component" value="Chromosome 17"/>
</dbReference>
<feature type="domain" description="Glycosyltransferase N-terminal" evidence="2">
    <location>
        <begin position="11"/>
        <end position="124"/>
    </location>
</feature>
<dbReference type="GO" id="GO:0008194">
    <property type="term" value="F:UDP-glycosyltransferase activity"/>
    <property type="evidence" value="ECO:0007669"/>
    <property type="project" value="UniProtKB-ARBA"/>
</dbReference>
<name>A0AAD2A4F1_9LAMI</name>
<gene>
    <name evidence="3" type="ORF">FPE_LOCUS26926</name>
</gene>